<dbReference type="AlphaFoldDB" id="A0A5B9MFF1"/>
<dbReference type="Proteomes" id="UP000321353">
    <property type="component" value="Chromosome"/>
</dbReference>
<protein>
    <recommendedName>
        <fullName evidence="4">Cytochrome c domain-containing protein</fullName>
    </recommendedName>
</protein>
<keyword evidence="3" id="KW-0408">Iron</keyword>
<keyword evidence="6" id="KW-1185">Reference proteome</keyword>
<name>A0A5B9MFF1_9BACT</name>
<accession>A0A5B9MFF1</accession>
<evidence type="ECO:0000313" key="5">
    <source>
        <dbReference type="EMBL" id="QEF97847.1"/>
    </source>
</evidence>
<feature type="domain" description="Cytochrome c" evidence="4">
    <location>
        <begin position="92"/>
        <end position="170"/>
    </location>
</feature>
<keyword evidence="1" id="KW-0349">Heme</keyword>
<keyword evidence="2" id="KW-0479">Metal-binding</keyword>
<dbReference type="GO" id="GO:0046872">
    <property type="term" value="F:metal ion binding"/>
    <property type="evidence" value="ECO:0007669"/>
    <property type="project" value="UniProtKB-KW"/>
</dbReference>
<evidence type="ECO:0000256" key="2">
    <source>
        <dbReference type="ARBA" id="ARBA00022723"/>
    </source>
</evidence>
<evidence type="ECO:0000313" key="6">
    <source>
        <dbReference type="Proteomes" id="UP000321353"/>
    </source>
</evidence>
<dbReference type="InterPro" id="IPR009056">
    <property type="entry name" value="Cyt_c-like_dom"/>
</dbReference>
<evidence type="ECO:0000259" key="4">
    <source>
        <dbReference type="Pfam" id="PF21342"/>
    </source>
</evidence>
<dbReference type="SUPFAM" id="SSF46626">
    <property type="entry name" value="Cytochrome c"/>
    <property type="match status" value="1"/>
</dbReference>
<dbReference type="EMBL" id="CP036264">
    <property type="protein sequence ID" value="QEF97847.1"/>
    <property type="molecule type" value="Genomic_DNA"/>
</dbReference>
<dbReference type="KEGG" id="smam:Mal15_18930"/>
<dbReference type="GO" id="GO:0009055">
    <property type="term" value="F:electron transfer activity"/>
    <property type="evidence" value="ECO:0007669"/>
    <property type="project" value="InterPro"/>
</dbReference>
<organism evidence="5 6">
    <name type="scientific">Stieleria maiorica</name>
    <dbReference type="NCBI Taxonomy" id="2795974"/>
    <lineage>
        <taxon>Bacteria</taxon>
        <taxon>Pseudomonadati</taxon>
        <taxon>Planctomycetota</taxon>
        <taxon>Planctomycetia</taxon>
        <taxon>Pirellulales</taxon>
        <taxon>Pirellulaceae</taxon>
        <taxon>Stieleria</taxon>
    </lineage>
</organism>
<proteinExistence type="predicted"/>
<gene>
    <name evidence="5" type="ORF">Mal15_18930</name>
</gene>
<dbReference type="Gene3D" id="1.10.760.10">
    <property type="entry name" value="Cytochrome c-like domain"/>
    <property type="match status" value="1"/>
</dbReference>
<dbReference type="InterPro" id="IPR036909">
    <property type="entry name" value="Cyt_c-like_dom_sf"/>
</dbReference>
<dbReference type="Pfam" id="PF21342">
    <property type="entry name" value="SoxA-TsdA_cyt-c"/>
    <property type="match status" value="1"/>
</dbReference>
<evidence type="ECO:0000256" key="3">
    <source>
        <dbReference type="ARBA" id="ARBA00023004"/>
    </source>
</evidence>
<sequence>MFLQNQMASPATDQAYPDACLARIRRVNCNWASAAYCCEAICQQMSIATIAYGQDSEEALVSKPCSEAIVLGEAIVESTRENALSRDYVGNQLNCTSCHLENGRHPVVASFIGIATAYPAWSPREKRVTTLQDRVLNCFMRSENGTRPPVGSNLAIAITACITSFSEVQPIKVNRDKPLGPSHMPTL</sequence>
<evidence type="ECO:0000256" key="1">
    <source>
        <dbReference type="ARBA" id="ARBA00022617"/>
    </source>
</evidence>
<dbReference type="GO" id="GO:0020037">
    <property type="term" value="F:heme binding"/>
    <property type="evidence" value="ECO:0007669"/>
    <property type="project" value="InterPro"/>
</dbReference>
<reference evidence="5 6" key="1">
    <citation type="submission" date="2019-02" db="EMBL/GenBank/DDBJ databases">
        <title>Planctomycetal bacteria perform biofilm scaping via a novel small molecule.</title>
        <authorList>
            <person name="Jeske O."/>
            <person name="Boedeker C."/>
            <person name="Wiegand S."/>
            <person name="Breitling P."/>
            <person name="Kallscheuer N."/>
            <person name="Jogler M."/>
            <person name="Rohde M."/>
            <person name="Petersen J."/>
            <person name="Medema M.H."/>
            <person name="Surup F."/>
            <person name="Jogler C."/>
        </authorList>
    </citation>
    <scope>NUCLEOTIDE SEQUENCE [LARGE SCALE GENOMIC DNA]</scope>
    <source>
        <strain evidence="5 6">Mal15</strain>
    </source>
</reference>